<keyword evidence="1" id="KW-0175">Coiled coil</keyword>
<proteinExistence type="evidence at transcript level"/>
<name>Q6XNL2_SACOF</name>
<protein>
    <submittedName>
        <fullName evidence="2">RNase H-like protein</fullName>
    </submittedName>
</protein>
<sequence length="191" mass="21471">MKNMAASYSQDAQLDLVLPDAPVDASASRSEHSSQLASSNWRSVIQNSPPDLLCGCGRPAIRRTAETAKNNGRIFRTCPACKIWIWQDLLDSYVNALISYCRDASIDSLQSELESSRLLISEKQAQISRLEKQLETLQPLISKYTEQSRSIAQASIPSSLFFLEACSLRHQRRRVNENQGGANFKRSYWSD</sequence>
<evidence type="ECO:0000313" key="2">
    <source>
        <dbReference type="EMBL" id="AAP48903.1"/>
    </source>
</evidence>
<dbReference type="AlphaFoldDB" id="Q6XNL2"/>
<accession>Q6XNL2</accession>
<organism evidence="2">
    <name type="scientific">Saccharum officinarum</name>
    <name type="common">Sugarcane</name>
    <dbReference type="NCBI Taxonomy" id="4547"/>
    <lineage>
        <taxon>Eukaryota</taxon>
        <taxon>Viridiplantae</taxon>
        <taxon>Streptophyta</taxon>
        <taxon>Embryophyta</taxon>
        <taxon>Tracheophyta</taxon>
        <taxon>Spermatophyta</taxon>
        <taxon>Magnoliopsida</taxon>
        <taxon>Liliopsida</taxon>
        <taxon>Poales</taxon>
        <taxon>Poaceae</taxon>
        <taxon>PACMAD clade</taxon>
        <taxon>Panicoideae</taxon>
        <taxon>Andropogonodae</taxon>
        <taxon>Andropogoneae</taxon>
        <taxon>Saccharinae</taxon>
        <taxon>Saccharum</taxon>
        <taxon>Saccharum officinarum species complex</taxon>
    </lineage>
</organism>
<feature type="coiled-coil region" evidence="1">
    <location>
        <begin position="106"/>
        <end position="133"/>
    </location>
</feature>
<reference evidence="2" key="1">
    <citation type="submission" date="2003-01" db="EMBL/GenBank/DDBJ databases">
        <title>An RNase H-like protein and a 14-3-3-like protein are required for RNA silencing in a complex polyploid.</title>
        <authorList>
            <person name="Mirkov T.E."/>
            <person name="Huang R."/>
        </authorList>
    </citation>
    <scope>NUCLEOTIDE SEQUENCE</scope>
</reference>
<dbReference type="EMBL" id="AY222858">
    <property type="protein sequence ID" value="AAP48903.1"/>
    <property type="molecule type" value="mRNA"/>
</dbReference>
<evidence type="ECO:0000256" key="1">
    <source>
        <dbReference type="SAM" id="Coils"/>
    </source>
</evidence>